<name>A0A518BPJ1_9BACT</name>
<dbReference type="InterPro" id="IPR039910">
    <property type="entry name" value="D15-like"/>
</dbReference>
<feature type="domain" description="Bacterial surface antigen (D15)" evidence="6">
    <location>
        <begin position="537"/>
        <end position="856"/>
    </location>
</feature>
<reference evidence="8 9" key="1">
    <citation type="submission" date="2019-02" db="EMBL/GenBank/DDBJ databases">
        <title>Deep-cultivation of Planctomycetes and their phenomic and genomic characterization uncovers novel biology.</title>
        <authorList>
            <person name="Wiegand S."/>
            <person name="Jogler M."/>
            <person name="Boedeker C."/>
            <person name="Pinto D."/>
            <person name="Vollmers J."/>
            <person name="Rivas-Marin E."/>
            <person name="Kohn T."/>
            <person name="Peeters S.H."/>
            <person name="Heuer A."/>
            <person name="Rast P."/>
            <person name="Oberbeckmann S."/>
            <person name="Bunk B."/>
            <person name="Jeske O."/>
            <person name="Meyerdierks A."/>
            <person name="Storesund J.E."/>
            <person name="Kallscheuer N."/>
            <person name="Luecker S."/>
            <person name="Lage O.M."/>
            <person name="Pohl T."/>
            <person name="Merkel B.J."/>
            <person name="Hornburger P."/>
            <person name="Mueller R.-W."/>
            <person name="Bruemmer F."/>
            <person name="Labrenz M."/>
            <person name="Spormann A.M."/>
            <person name="Op den Camp H."/>
            <person name="Overmann J."/>
            <person name="Amann R."/>
            <person name="Jetten M.S.M."/>
            <person name="Mascher T."/>
            <person name="Medema M.H."/>
            <person name="Devos D.P."/>
            <person name="Kaster A.-K."/>
            <person name="Ovreas L."/>
            <person name="Rohde M."/>
            <person name="Galperin M.Y."/>
            <person name="Jogler C."/>
        </authorList>
    </citation>
    <scope>NUCLEOTIDE SEQUENCE [LARGE SCALE GENOMIC DNA]</scope>
    <source>
        <strain evidence="8 9">Pla133</strain>
    </source>
</reference>
<feature type="domain" description="POTRA" evidence="7">
    <location>
        <begin position="126"/>
        <end position="197"/>
    </location>
</feature>
<feature type="domain" description="POTRA" evidence="7">
    <location>
        <begin position="408"/>
        <end position="488"/>
    </location>
</feature>
<keyword evidence="2" id="KW-1134">Transmembrane beta strand</keyword>
<dbReference type="Pfam" id="PF07244">
    <property type="entry name" value="POTRA"/>
    <property type="match status" value="3"/>
</dbReference>
<dbReference type="InterPro" id="IPR010827">
    <property type="entry name" value="BamA/TamA_POTRA"/>
</dbReference>
<keyword evidence="9" id="KW-1185">Reference proteome</keyword>
<dbReference type="EMBL" id="CP036287">
    <property type="protein sequence ID" value="QDU68888.1"/>
    <property type="molecule type" value="Genomic_DNA"/>
</dbReference>
<dbReference type="RefSeq" id="WP_145068285.1">
    <property type="nucleotide sequence ID" value="NZ_CP036287.1"/>
</dbReference>
<accession>A0A518BPJ1</accession>
<gene>
    <name evidence="8" type="primary">bamA_2</name>
    <name evidence="8" type="ORF">Pla133_40030</name>
</gene>
<dbReference type="KEGG" id="pbap:Pla133_40030"/>
<dbReference type="Gene3D" id="2.40.160.50">
    <property type="entry name" value="membrane protein fhac: a member of the omp85/tpsb transporter family"/>
    <property type="match status" value="1"/>
</dbReference>
<feature type="signal peptide" evidence="5">
    <location>
        <begin position="1"/>
        <end position="26"/>
    </location>
</feature>
<evidence type="ECO:0000256" key="1">
    <source>
        <dbReference type="ARBA" id="ARBA00004370"/>
    </source>
</evidence>
<dbReference type="Pfam" id="PF01103">
    <property type="entry name" value="Omp85"/>
    <property type="match status" value="1"/>
</dbReference>
<dbReference type="AlphaFoldDB" id="A0A518BPJ1"/>
<feature type="domain" description="POTRA" evidence="7">
    <location>
        <begin position="243"/>
        <end position="295"/>
    </location>
</feature>
<keyword evidence="4" id="KW-0472">Membrane</keyword>
<keyword evidence="5" id="KW-0732">Signal</keyword>
<keyword evidence="3" id="KW-0812">Transmembrane</keyword>
<evidence type="ECO:0000313" key="8">
    <source>
        <dbReference type="EMBL" id="QDU68888.1"/>
    </source>
</evidence>
<dbReference type="PANTHER" id="PTHR12815">
    <property type="entry name" value="SORTING AND ASSEMBLY MACHINERY SAMM50 PROTEIN FAMILY MEMBER"/>
    <property type="match status" value="1"/>
</dbReference>
<organism evidence="8 9">
    <name type="scientific">Engelhardtia mirabilis</name>
    <dbReference type="NCBI Taxonomy" id="2528011"/>
    <lineage>
        <taxon>Bacteria</taxon>
        <taxon>Pseudomonadati</taxon>
        <taxon>Planctomycetota</taxon>
        <taxon>Planctomycetia</taxon>
        <taxon>Planctomycetia incertae sedis</taxon>
        <taxon>Engelhardtia</taxon>
    </lineage>
</organism>
<evidence type="ECO:0000259" key="7">
    <source>
        <dbReference type="Pfam" id="PF07244"/>
    </source>
</evidence>
<evidence type="ECO:0000313" key="9">
    <source>
        <dbReference type="Proteomes" id="UP000316921"/>
    </source>
</evidence>
<evidence type="ECO:0000259" key="6">
    <source>
        <dbReference type="Pfam" id="PF01103"/>
    </source>
</evidence>
<dbReference type="Gene3D" id="3.10.20.310">
    <property type="entry name" value="membrane protein fhac"/>
    <property type="match status" value="3"/>
</dbReference>
<dbReference type="GO" id="GO:0019867">
    <property type="term" value="C:outer membrane"/>
    <property type="evidence" value="ECO:0007669"/>
    <property type="project" value="InterPro"/>
</dbReference>
<evidence type="ECO:0000256" key="4">
    <source>
        <dbReference type="ARBA" id="ARBA00023136"/>
    </source>
</evidence>
<dbReference type="Proteomes" id="UP000316921">
    <property type="component" value="Chromosome"/>
</dbReference>
<sequence length="859" mass="96372" precursor="true">MRFLRLDRGAARALACLGLLGTPAMAVAVQVPPSDGLQGQAAAQPQVVPAVVAIDVYGHRRVSADQIRAAFAQKVGAPYDESMIARGIEVLWRTFGVRAEVSRQELENGVRLRIDVTEVPFDFTPRFEGNERVDTRDLLEWADLAEGGELYQFEIPRVQRALEEAYTREGYHFAVVRAVERDLGEGRIDVVFEIDEGPLVCVEDLVIHGNESLPDRGFLFWREGLRAEARPQLRAPVFFGLFGKAFDRNVLEADLIAIREAYRREGYLDAVVQLEQLEFNEGRDWVTIHLRVDEGAQFTVGSVRIEGYDEQLDPTGTRLRTVPTELLIPEDELLELCELKTGATYSQLLIDIDQRALRDRYGRDGHVAHRTMPLGDRWRFLPPELNYDLETSTVDVVYRLAQGREQFIREVRLTGNASTRDRVLRSRISIQPGDVADLVEIDRSLQRIRSTGYFSTRFNIANHPEPIYQFVATEEPNYKDLEFIVEEGDLIQVDFGIQYGADSGGAASIGLSFNNFDISRPPSWNSPFSDIYSGRALRGAGQTFNLFASPGTEESTYQISFTEPDLFARHYDRIGLSASLGRRLRSYSSHTERHDYWSLDLTRALTQDTRVSIGFSADEVLIDDLATGGEPSITDPLGVPDLLGDEQGHNTYNAVTLGMRYGRSNRALQPDFGFLTQGNLKVYSNLWGSDGDWSELTGLFEKYGRFDPIESTWGYRVRTRAGVAQTYGDTDNVPFSQRFFLGGSSLMRGFALRGVGPIDDGFSIGGETYVAGSLDVYYPLVRQPIPGTLEERDVLRIGTFVDAAILDPDEFQLDPNELRVSAGFTFGVLVPIPITLSFGFPVRAQDEDLERVFSLNFFI</sequence>
<evidence type="ECO:0000256" key="3">
    <source>
        <dbReference type="ARBA" id="ARBA00022692"/>
    </source>
</evidence>
<evidence type="ECO:0000256" key="5">
    <source>
        <dbReference type="SAM" id="SignalP"/>
    </source>
</evidence>
<dbReference type="InterPro" id="IPR000184">
    <property type="entry name" value="Bac_surfAg_D15"/>
</dbReference>
<evidence type="ECO:0000256" key="2">
    <source>
        <dbReference type="ARBA" id="ARBA00022452"/>
    </source>
</evidence>
<proteinExistence type="predicted"/>
<dbReference type="PANTHER" id="PTHR12815:SF18">
    <property type="entry name" value="SORTING AND ASSEMBLY MACHINERY COMPONENT 50 HOMOLOG"/>
    <property type="match status" value="1"/>
</dbReference>
<protein>
    <submittedName>
        <fullName evidence="8">Outer membrane protein assembly factor BamA</fullName>
    </submittedName>
</protein>
<feature type="chain" id="PRO_5021926283" evidence="5">
    <location>
        <begin position="27"/>
        <end position="859"/>
    </location>
</feature>
<comment type="subcellular location">
    <subcellularLocation>
        <location evidence="1">Membrane</location>
    </subcellularLocation>
</comment>